<feature type="transmembrane region" description="Helical" evidence="9">
    <location>
        <begin position="86"/>
        <end position="104"/>
    </location>
</feature>
<dbReference type="InterPro" id="IPR047817">
    <property type="entry name" value="ABC2_TM_bact-type"/>
</dbReference>
<dbReference type="GeneID" id="99774944"/>
<dbReference type="AlphaFoldDB" id="A0A2H1JKC0"/>
<keyword evidence="7 9" id="KW-1133">Transmembrane helix</keyword>
<gene>
    <name evidence="11" type="ORF">BC102111_02332</name>
</gene>
<dbReference type="PANTHER" id="PTHR30413:SF8">
    <property type="entry name" value="TRANSPORT PERMEASE PROTEIN"/>
    <property type="match status" value="1"/>
</dbReference>
<feature type="transmembrane region" description="Helical" evidence="9">
    <location>
        <begin position="52"/>
        <end position="74"/>
    </location>
</feature>
<proteinExistence type="inferred from homology"/>
<dbReference type="InterPro" id="IPR013525">
    <property type="entry name" value="ABC2_TM"/>
</dbReference>
<name>A0A2H1JKC0_9MICO</name>
<keyword evidence="6 9" id="KW-0812">Transmembrane</keyword>
<protein>
    <recommendedName>
        <fullName evidence="9">Transport permease protein</fullName>
    </recommendedName>
</protein>
<evidence type="ECO:0000256" key="3">
    <source>
        <dbReference type="ARBA" id="ARBA00022448"/>
    </source>
</evidence>
<evidence type="ECO:0000256" key="5">
    <source>
        <dbReference type="ARBA" id="ARBA00022519"/>
    </source>
</evidence>
<keyword evidence="8 9" id="KW-0472">Membrane</keyword>
<feature type="transmembrane region" description="Helical" evidence="9">
    <location>
        <begin position="137"/>
        <end position="156"/>
    </location>
</feature>
<keyword evidence="3 9" id="KW-0813">Transport</keyword>
<dbReference type="EMBL" id="FXZC01000004">
    <property type="protein sequence ID" value="SMX87562.1"/>
    <property type="molecule type" value="Genomic_DNA"/>
</dbReference>
<evidence type="ECO:0000256" key="6">
    <source>
        <dbReference type="ARBA" id="ARBA00022692"/>
    </source>
</evidence>
<evidence type="ECO:0000256" key="9">
    <source>
        <dbReference type="RuleBase" id="RU361157"/>
    </source>
</evidence>
<keyword evidence="5" id="KW-0997">Cell inner membrane</keyword>
<evidence type="ECO:0000256" key="1">
    <source>
        <dbReference type="ARBA" id="ARBA00004429"/>
    </source>
</evidence>
<accession>A0A2H1JKC0</accession>
<feature type="domain" description="ABC transmembrane type-2" evidence="10">
    <location>
        <begin position="52"/>
        <end position="278"/>
    </location>
</feature>
<dbReference type="Pfam" id="PF01061">
    <property type="entry name" value="ABC2_membrane"/>
    <property type="match status" value="1"/>
</dbReference>
<comment type="subcellular location">
    <subcellularLocation>
        <location evidence="1">Cell inner membrane</location>
        <topology evidence="1">Multi-pass membrane protein</topology>
    </subcellularLocation>
    <subcellularLocation>
        <location evidence="9">Cell membrane</location>
        <topology evidence="9">Multi-pass membrane protein</topology>
    </subcellularLocation>
</comment>
<sequence length="286" mass="32833">MDMAKLAAEHGLDRVGGRPSLPQYIKQLWKRSDFTLTLSRYRIQSENERNRLGMLWVVLRPTFSAIIYGTIFGVLLHGAGVRPPDFVPFVVIGVFMLEFFNSSMNGGAKSIISNASLVQSLPFPRIVLPIATVMQNLLNFMPTLALMIIVAVIYGARPSWEWLLFIPLILLFWIFCQGVAFIFARVTVHFRDLSQVTPFISRMIFYTSGVFFSLNEMIDRLGRPELQPLADWHPLNEVLSISRGILMNGYEIPYEYFGYFAIWAAVIFAFGFVFFWQAEERYGRDE</sequence>
<evidence type="ECO:0000313" key="12">
    <source>
        <dbReference type="Proteomes" id="UP000234333"/>
    </source>
</evidence>
<feature type="transmembrane region" description="Helical" evidence="9">
    <location>
        <begin position="162"/>
        <end position="184"/>
    </location>
</feature>
<evidence type="ECO:0000256" key="7">
    <source>
        <dbReference type="ARBA" id="ARBA00022989"/>
    </source>
</evidence>
<organism evidence="11 12">
    <name type="scientific">Brevibacterium casei CIP 102111</name>
    <dbReference type="NCBI Taxonomy" id="1255625"/>
    <lineage>
        <taxon>Bacteria</taxon>
        <taxon>Bacillati</taxon>
        <taxon>Actinomycetota</taxon>
        <taxon>Actinomycetes</taxon>
        <taxon>Micrococcales</taxon>
        <taxon>Brevibacteriaceae</taxon>
        <taxon>Brevibacterium</taxon>
    </lineage>
</organism>
<evidence type="ECO:0000256" key="8">
    <source>
        <dbReference type="ARBA" id="ARBA00023136"/>
    </source>
</evidence>
<reference evidence="11 12" key="1">
    <citation type="submission" date="2017-03" db="EMBL/GenBank/DDBJ databases">
        <authorList>
            <person name="Afonso C.L."/>
            <person name="Miller P.J."/>
            <person name="Scott M.A."/>
            <person name="Spackman E."/>
            <person name="Goraichik I."/>
            <person name="Dimitrov K.M."/>
            <person name="Suarez D.L."/>
            <person name="Swayne D.E."/>
        </authorList>
    </citation>
    <scope>NUCLEOTIDE SEQUENCE [LARGE SCALE GENOMIC DNA]</scope>
    <source>
        <strain evidence="11 12">CIP 102111</strain>
    </source>
</reference>
<evidence type="ECO:0000313" key="11">
    <source>
        <dbReference type="EMBL" id="SMX87562.1"/>
    </source>
</evidence>
<comment type="caution">
    <text evidence="9">Lacks conserved residue(s) required for the propagation of feature annotation.</text>
</comment>
<evidence type="ECO:0000259" key="10">
    <source>
        <dbReference type="PROSITE" id="PS51012"/>
    </source>
</evidence>
<keyword evidence="4 9" id="KW-1003">Cell membrane</keyword>
<dbReference type="GO" id="GO:0140359">
    <property type="term" value="F:ABC-type transporter activity"/>
    <property type="evidence" value="ECO:0007669"/>
    <property type="project" value="InterPro"/>
</dbReference>
<evidence type="ECO:0000256" key="2">
    <source>
        <dbReference type="ARBA" id="ARBA00007783"/>
    </source>
</evidence>
<dbReference type="PROSITE" id="PS51012">
    <property type="entry name" value="ABC_TM2"/>
    <property type="match status" value="1"/>
</dbReference>
<feature type="transmembrane region" description="Helical" evidence="9">
    <location>
        <begin position="256"/>
        <end position="276"/>
    </location>
</feature>
<dbReference type="PANTHER" id="PTHR30413">
    <property type="entry name" value="INNER MEMBRANE TRANSPORT PERMEASE"/>
    <property type="match status" value="1"/>
</dbReference>
<comment type="similarity">
    <text evidence="2 9">Belongs to the ABC-2 integral membrane protein family.</text>
</comment>
<dbReference type="GO" id="GO:0015920">
    <property type="term" value="P:lipopolysaccharide transport"/>
    <property type="evidence" value="ECO:0007669"/>
    <property type="project" value="TreeGrafter"/>
</dbReference>
<evidence type="ECO:0000256" key="4">
    <source>
        <dbReference type="ARBA" id="ARBA00022475"/>
    </source>
</evidence>
<dbReference type="GO" id="GO:0005886">
    <property type="term" value="C:plasma membrane"/>
    <property type="evidence" value="ECO:0007669"/>
    <property type="project" value="UniProtKB-SubCell"/>
</dbReference>
<dbReference type="Proteomes" id="UP000234333">
    <property type="component" value="Unassembled WGS sequence"/>
</dbReference>
<dbReference type="RefSeq" id="WP_101624408.1">
    <property type="nucleotide sequence ID" value="NZ_FXZC01000004.1"/>
</dbReference>